<reference evidence="1" key="1">
    <citation type="journal article" date="2022" name="bioRxiv">
        <title>Sequencing and chromosome-scale assembly of the giantPleurodeles waltlgenome.</title>
        <authorList>
            <person name="Brown T."/>
            <person name="Elewa A."/>
            <person name="Iarovenko S."/>
            <person name="Subramanian E."/>
            <person name="Araus A.J."/>
            <person name="Petzold A."/>
            <person name="Susuki M."/>
            <person name="Suzuki K.-i.T."/>
            <person name="Hayashi T."/>
            <person name="Toyoda A."/>
            <person name="Oliveira C."/>
            <person name="Osipova E."/>
            <person name="Leigh N.D."/>
            <person name="Simon A."/>
            <person name="Yun M.H."/>
        </authorList>
    </citation>
    <scope>NUCLEOTIDE SEQUENCE</scope>
    <source>
        <strain evidence="1">20211129_DDA</strain>
        <tissue evidence="1">Liver</tissue>
    </source>
</reference>
<name>A0AAV7P4C2_PLEWA</name>
<evidence type="ECO:0000313" key="1">
    <source>
        <dbReference type="EMBL" id="KAJ1120035.1"/>
    </source>
</evidence>
<gene>
    <name evidence="1" type="ORF">NDU88_008218</name>
</gene>
<accession>A0AAV7P4C2</accession>
<comment type="caution">
    <text evidence="1">The sequence shown here is derived from an EMBL/GenBank/DDBJ whole genome shotgun (WGS) entry which is preliminary data.</text>
</comment>
<sequence>MQCLPDEKRLVDVCVILQASLGMSSMPFDWRLPVYRIPARTPGLNGQHLKPPNRWRLHSLREARRCNRRHVAEGTLHNGGAPVSFLKAATKDNAYFVSTQAASIQAHLSGEHSSGRPLSSLTLVYRLCTGREQTGTAELAL</sequence>
<keyword evidence="2" id="KW-1185">Reference proteome</keyword>
<dbReference type="EMBL" id="JANPWB010000012">
    <property type="protein sequence ID" value="KAJ1120035.1"/>
    <property type="molecule type" value="Genomic_DNA"/>
</dbReference>
<dbReference type="Proteomes" id="UP001066276">
    <property type="component" value="Chromosome 8"/>
</dbReference>
<evidence type="ECO:0000313" key="2">
    <source>
        <dbReference type="Proteomes" id="UP001066276"/>
    </source>
</evidence>
<protein>
    <submittedName>
        <fullName evidence="1">Uncharacterized protein</fullName>
    </submittedName>
</protein>
<organism evidence="1 2">
    <name type="scientific">Pleurodeles waltl</name>
    <name type="common">Iberian ribbed newt</name>
    <dbReference type="NCBI Taxonomy" id="8319"/>
    <lineage>
        <taxon>Eukaryota</taxon>
        <taxon>Metazoa</taxon>
        <taxon>Chordata</taxon>
        <taxon>Craniata</taxon>
        <taxon>Vertebrata</taxon>
        <taxon>Euteleostomi</taxon>
        <taxon>Amphibia</taxon>
        <taxon>Batrachia</taxon>
        <taxon>Caudata</taxon>
        <taxon>Salamandroidea</taxon>
        <taxon>Salamandridae</taxon>
        <taxon>Pleurodelinae</taxon>
        <taxon>Pleurodeles</taxon>
    </lineage>
</organism>
<proteinExistence type="predicted"/>
<dbReference type="AlphaFoldDB" id="A0AAV7P4C2"/>